<dbReference type="VEuPathDB" id="GiardiaDB:GMRT_24487"/>
<comment type="caution">
    <text evidence="3">The sequence shown here is derived from an EMBL/GenBank/DDBJ whole genome shotgun (WGS) entry which is preliminary data.</text>
</comment>
<reference evidence="3 4" key="1">
    <citation type="submission" date="2019-05" db="EMBL/GenBank/DDBJ databases">
        <title>The compact genome of Giardia muris reveals important steps in the evolution of intestinal protozoan parasites.</title>
        <authorList>
            <person name="Xu F."/>
            <person name="Jimenez-Gonzalez A."/>
            <person name="Einarsson E."/>
            <person name="Astvaldsson A."/>
            <person name="Peirasmaki D."/>
            <person name="Eckmann L."/>
            <person name="Andersson J.O."/>
            <person name="Svard S.G."/>
            <person name="Jerlstrom-Hultqvist J."/>
        </authorList>
    </citation>
    <scope>NUCLEOTIDE SEQUENCE [LARGE SCALE GENOMIC DNA]</scope>
    <source>
        <strain evidence="3 4">Roberts-Thomson</strain>
    </source>
</reference>
<dbReference type="AlphaFoldDB" id="A0A4Z1T130"/>
<evidence type="ECO:0000256" key="2">
    <source>
        <dbReference type="SAM" id="Phobius"/>
    </source>
</evidence>
<name>A0A4Z1T130_GIAMU</name>
<evidence type="ECO:0008006" key="5">
    <source>
        <dbReference type="Google" id="ProtNLM"/>
    </source>
</evidence>
<dbReference type="EMBL" id="VDLU01000005">
    <property type="protein sequence ID" value="TNJ26229.1"/>
    <property type="molecule type" value="Genomic_DNA"/>
</dbReference>
<proteinExistence type="predicted"/>
<keyword evidence="1" id="KW-0175">Coiled coil</keyword>
<organism evidence="3 4">
    <name type="scientific">Giardia muris</name>
    <dbReference type="NCBI Taxonomy" id="5742"/>
    <lineage>
        <taxon>Eukaryota</taxon>
        <taxon>Metamonada</taxon>
        <taxon>Diplomonadida</taxon>
        <taxon>Hexamitidae</taxon>
        <taxon>Giardiinae</taxon>
        <taxon>Giardia</taxon>
    </lineage>
</organism>
<protein>
    <recommendedName>
        <fullName evidence="5">Sec20</fullName>
    </recommendedName>
</protein>
<gene>
    <name evidence="3" type="ORF">GMRT_24487</name>
</gene>
<feature type="transmembrane region" description="Helical" evidence="2">
    <location>
        <begin position="81"/>
        <end position="102"/>
    </location>
</feature>
<keyword evidence="2" id="KW-0812">Transmembrane</keyword>
<evidence type="ECO:0000256" key="1">
    <source>
        <dbReference type="SAM" id="Coils"/>
    </source>
</evidence>
<accession>A0A4Z1T130</accession>
<keyword evidence="4" id="KW-1185">Reference proteome</keyword>
<keyword evidence="2" id="KW-1133">Transmembrane helix</keyword>
<feature type="coiled-coil region" evidence="1">
    <location>
        <begin position="8"/>
        <end position="45"/>
    </location>
</feature>
<dbReference type="Proteomes" id="UP000315496">
    <property type="component" value="Chromosome 5"/>
</dbReference>
<evidence type="ECO:0000313" key="4">
    <source>
        <dbReference type="Proteomes" id="UP000315496"/>
    </source>
</evidence>
<sequence>MEVLCDVASKAEALKEEATEVLQEIRDLNVAISSMRQQVKVAENRLGFLRGKTPSHVESISCDEMTDLSGRLKRVTRRHRALLVLNMIALCGFLAHLVLTLVDQKSANNIF</sequence>
<evidence type="ECO:0000313" key="3">
    <source>
        <dbReference type="EMBL" id="TNJ26229.1"/>
    </source>
</evidence>
<keyword evidence="2" id="KW-0472">Membrane</keyword>